<organism evidence="1 2">
    <name type="scientific">Helianthus annuus</name>
    <name type="common">Common sunflower</name>
    <dbReference type="NCBI Taxonomy" id="4232"/>
    <lineage>
        <taxon>Eukaryota</taxon>
        <taxon>Viridiplantae</taxon>
        <taxon>Streptophyta</taxon>
        <taxon>Embryophyta</taxon>
        <taxon>Tracheophyta</taxon>
        <taxon>Spermatophyta</taxon>
        <taxon>Magnoliopsida</taxon>
        <taxon>eudicotyledons</taxon>
        <taxon>Gunneridae</taxon>
        <taxon>Pentapetalae</taxon>
        <taxon>asterids</taxon>
        <taxon>campanulids</taxon>
        <taxon>Asterales</taxon>
        <taxon>Asteraceae</taxon>
        <taxon>Asteroideae</taxon>
        <taxon>Heliantheae alliance</taxon>
        <taxon>Heliantheae</taxon>
        <taxon>Helianthus</taxon>
    </lineage>
</organism>
<dbReference type="AlphaFoldDB" id="A0A9K3I0N3"/>
<name>A0A9K3I0N3_HELAN</name>
<gene>
    <name evidence="1" type="ORF">HanXRQr2_Chr10g0455401</name>
</gene>
<dbReference type="Gramene" id="mRNA:HanXRQr2_Chr10g0455401">
    <property type="protein sequence ID" value="mRNA:HanXRQr2_Chr10g0455401"/>
    <property type="gene ID" value="HanXRQr2_Chr10g0455401"/>
</dbReference>
<keyword evidence="2" id="KW-1185">Reference proteome</keyword>
<protein>
    <submittedName>
        <fullName evidence="1">Uncharacterized protein</fullName>
    </submittedName>
</protein>
<evidence type="ECO:0000313" key="2">
    <source>
        <dbReference type="Proteomes" id="UP000215914"/>
    </source>
</evidence>
<evidence type="ECO:0000313" key="1">
    <source>
        <dbReference type="EMBL" id="KAF5787666.1"/>
    </source>
</evidence>
<proteinExistence type="predicted"/>
<dbReference type="Proteomes" id="UP000215914">
    <property type="component" value="Unassembled WGS sequence"/>
</dbReference>
<reference evidence="1" key="1">
    <citation type="journal article" date="2017" name="Nature">
        <title>The sunflower genome provides insights into oil metabolism, flowering and Asterid evolution.</title>
        <authorList>
            <person name="Badouin H."/>
            <person name="Gouzy J."/>
            <person name="Grassa C.J."/>
            <person name="Murat F."/>
            <person name="Staton S.E."/>
            <person name="Cottret L."/>
            <person name="Lelandais-Briere C."/>
            <person name="Owens G.L."/>
            <person name="Carrere S."/>
            <person name="Mayjonade B."/>
            <person name="Legrand L."/>
            <person name="Gill N."/>
            <person name="Kane N.C."/>
            <person name="Bowers J.E."/>
            <person name="Hubner S."/>
            <person name="Bellec A."/>
            <person name="Berard A."/>
            <person name="Berges H."/>
            <person name="Blanchet N."/>
            <person name="Boniface M.C."/>
            <person name="Brunel D."/>
            <person name="Catrice O."/>
            <person name="Chaidir N."/>
            <person name="Claudel C."/>
            <person name="Donnadieu C."/>
            <person name="Faraut T."/>
            <person name="Fievet G."/>
            <person name="Helmstetter N."/>
            <person name="King M."/>
            <person name="Knapp S.J."/>
            <person name="Lai Z."/>
            <person name="Le Paslier M.C."/>
            <person name="Lippi Y."/>
            <person name="Lorenzon L."/>
            <person name="Mandel J.R."/>
            <person name="Marage G."/>
            <person name="Marchand G."/>
            <person name="Marquand E."/>
            <person name="Bret-Mestries E."/>
            <person name="Morien E."/>
            <person name="Nambeesan S."/>
            <person name="Nguyen T."/>
            <person name="Pegot-Espagnet P."/>
            <person name="Pouilly N."/>
            <person name="Raftis F."/>
            <person name="Sallet E."/>
            <person name="Schiex T."/>
            <person name="Thomas J."/>
            <person name="Vandecasteele C."/>
            <person name="Vares D."/>
            <person name="Vear F."/>
            <person name="Vautrin S."/>
            <person name="Crespi M."/>
            <person name="Mangin B."/>
            <person name="Burke J.M."/>
            <person name="Salse J."/>
            <person name="Munos S."/>
            <person name="Vincourt P."/>
            <person name="Rieseberg L.H."/>
            <person name="Langlade N.B."/>
        </authorList>
    </citation>
    <scope>NUCLEOTIDE SEQUENCE</scope>
    <source>
        <tissue evidence="1">Leaves</tissue>
    </source>
</reference>
<comment type="caution">
    <text evidence="1">The sequence shown here is derived from an EMBL/GenBank/DDBJ whole genome shotgun (WGS) entry which is preliminary data.</text>
</comment>
<sequence>MIGDMEILNFMSIRIKQTCLFEKYRTGQNLVKRVISRRLESLKKKR</sequence>
<reference evidence="1" key="2">
    <citation type="submission" date="2020-06" db="EMBL/GenBank/DDBJ databases">
        <title>Helianthus annuus Genome sequencing and assembly Release 2.</title>
        <authorList>
            <person name="Gouzy J."/>
            <person name="Langlade N."/>
            <person name="Munos S."/>
        </authorList>
    </citation>
    <scope>NUCLEOTIDE SEQUENCE</scope>
    <source>
        <tissue evidence="1">Leaves</tissue>
    </source>
</reference>
<dbReference type="EMBL" id="MNCJ02000325">
    <property type="protein sequence ID" value="KAF5787666.1"/>
    <property type="molecule type" value="Genomic_DNA"/>
</dbReference>
<accession>A0A9K3I0N3</accession>